<evidence type="ECO:0000256" key="3">
    <source>
        <dbReference type="ARBA" id="ARBA00022801"/>
    </source>
</evidence>
<dbReference type="SMART" id="SM00155">
    <property type="entry name" value="PLDc"/>
    <property type="match status" value="2"/>
</dbReference>
<dbReference type="EMBL" id="CP029185">
    <property type="protein sequence ID" value="AWH87256.1"/>
    <property type="molecule type" value="Genomic_DNA"/>
</dbReference>
<proteinExistence type="predicted"/>
<dbReference type="AlphaFoldDB" id="A0A2Y9TUD8"/>
<dbReference type="PROSITE" id="PS50035">
    <property type="entry name" value="PLD"/>
    <property type="match status" value="2"/>
</dbReference>
<reference evidence="6 7" key="1">
    <citation type="journal article" date="2019" name="Int. J. Syst. Evol. Microbiol.">
        <title>Limnobaculum parvum gen. nov., sp. nov., isolated from a freshwater lake.</title>
        <authorList>
            <person name="Baek C."/>
            <person name="Shin S.K."/>
            <person name="Yi H."/>
        </authorList>
    </citation>
    <scope>NUCLEOTIDE SEQUENCE [LARGE SCALE GENOMIC DNA]</scope>
    <source>
        <strain evidence="6 7">HYN0051</strain>
    </source>
</reference>
<gene>
    <name evidence="6" type="ORF">HYN51_00990</name>
</gene>
<evidence type="ECO:0000256" key="2">
    <source>
        <dbReference type="ARBA" id="ARBA00022737"/>
    </source>
</evidence>
<dbReference type="KEGG" id="lpv:HYN51_00990"/>
<evidence type="ECO:0000259" key="5">
    <source>
        <dbReference type="PROSITE" id="PS50035"/>
    </source>
</evidence>
<dbReference type="InterPro" id="IPR015679">
    <property type="entry name" value="PLipase_D_fam"/>
</dbReference>
<dbReference type="Proteomes" id="UP000244908">
    <property type="component" value="Chromosome"/>
</dbReference>
<dbReference type="InterPro" id="IPR001736">
    <property type="entry name" value="PLipase_D/transphosphatidylase"/>
</dbReference>
<organism evidence="6 7">
    <name type="scientific">Limnobaculum parvum</name>
    <dbReference type="NCBI Taxonomy" id="2172103"/>
    <lineage>
        <taxon>Bacteria</taxon>
        <taxon>Pseudomonadati</taxon>
        <taxon>Pseudomonadota</taxon>
        <taxon>Gammaproteobacteria</taxon>
        <taxon>Enterobacterales</taxon>
        <taxon>Budviciaceae</taxon>
        <taxon>Limnobaculum</taxon>
    </lineage>
</organism>
<evidence type="ECO:0000313" key="7">
    <source>
        <dbReference type="Proteomes" id="UP000244908"/>
    </source>
</evidence>
<keyword evidence="3" id="KW-0378">Hydrolase</keyword>
<comment type="catalytic activity">
    <reaction evidence="1">
        <text>a 1,2-diacyl-sn-glycero-3-phosphocholine + H2O = a 1,2-diacyl-sn-glycero-3-phosphate + choline + H(+)</text>
        <dbReference type="Rhea" id="RHEA:14445"/>
        <dbReference type="ChEBI" id="CHEBI:15354"/>
        <dbReference type="ChEBI" id="CHEBI:15377"/>
        <dbReference type="ChEBI" id="CHEBI:15378"/>
        <dbReference type="ChEBI" id="CHEBI:57643"/>
        <dbReference type="ChEBI" id="CHEBI:58608"/>
        <dbReference type="EC" id="3.1.4.4"/>
    </reaction>
</comment>
<keyword evidence="7" id="KW-1185">Reference proteome</keyword>
<dbReference type="PANTHER" id="PTHR18896:SF76">
    <property type="entry name" value="PHOSPHOLIPASE"/>
    <property type="match status" value="1"/>
</dbReference>
<keyword evidence="2" id="KW-0677">Repeat</keyword>
<dbReference type="RefSeq" id="WP_108899345.1">
    <property type="nucleotide sequence ID" value="NZ_CP029185.2"/>
</dbReference>
<evidence type="ECO:0000256" key="4">
    <source>
        <dbReference type="ARBA" id="ARBA00023098"/>
    </source>
</evidence>
<dbReference type="GO" id="GO:0004630">
    <property type="term" value="F:phospholipase D activity"/>
    <property type="evidence" value="ECO:0007669"/>
    <property type="project" value="UniProtKB-EC"/>
</dbReference>
<dbReference type="GO" id="GO:0009395">
    <property type="term" value="P:phospholipid catabolic process"/>
    <property type="evidence" value="ECO:0007669"/>
    <property type="project" value="TreeGrafter"/>
</dbReference>
<dbReference type="OrthoDB" id="8828485at2"/>
<evidence type="ECO:0000313" key="6">
    <source>
        <dbReference type="EMBL" id="AWH87256.1"/>
    </source>
</evidence>
<keyword evidence="4" id="KW-0443">Lipid metabolism</keyword>
<feature type="domain" description="PLD phosphodiesterase" evidence="5">
    <location>
        <begin position="152"/>
        <end position="179"/>
    </location>
</feature>
<protein>
    <recommendedName>
        <fullName evidence="5">PLD phosphodiesterase domain-containing protein</fullName>
    </recommendedName>
</protein>
<accession>A0A2Y9TUD8</accession>
<dbReference type="SUPFAM" id="SSF56024">
    <property type="entry name" value="Phospholipase D/nuclease"/>
    <property type="match status" value="2"/>
</dbReference>
<sequence>MTKILVGDDGSCLLSYQNHKLFGEAKNQFAHYRSGNKAEPCISGQDYYAKLVEDMRGAKEEINIVGWQVNWDVQLKPEDPAESGLRLYDLIKEVVTKNENLIVRVMIWSGDTKVLYTYAPDTQKVLETINQQVGRDAVYVQLSNTMADDTPMYFSHHQKFVVIDRKIAFLGGMDLAHGRYDNARYDLHPEINPELKKSGAMGRQMLNRYNSCIAGVGKYREGEIIDPDLLTGLYDRWFNRDSVIEKINQGAWQGGKVGEIILPNYINNETLDLNKQPRMPWQDVQVRFEGPAVLDLLRNFALRWNCQASVADYYPIPTIAECKDQSTAVGNVDIQVLRSVSKVQCNKEHRIITRYAPDELPFYPKKEDIGIQSEIYQAMRRLIQGAQNYIYIENQFFTSFYGEMRDFDKDLSIPAQQARTTLSYKERLSQALAAWPDTYKNGEIHNLICQDLGERIYKHILNEGAEEGELEGFHVYIVLPVYPEGELDDTATMSTIFHTMQALVHGEKSLLKQIRRAIRVMELINERNEGESDNGITTRDAEKLADSEFLARDDRGAILMEDYKKCQKYVSLLNLRNWEKIGGNYVTEQIYVHSKMMVVDDRYALIGSANISDRSMLGTRDSEVAVLMIDGEGDCHSRKVAKALRQNLWKKILGASDSSDPDKSPDPIRKKIDEGLLKHIMEYPYSERTIEAINQIAEDNSRIYDKMFNFIPRNYFGNSEDEQFSSIFPTLDSENINKGNKIDKKTLPLYPEFWANYVNSDKKELGDTQGYITQFPIFWGNTENNNTGMAEQSITQNDNYHGIDILNQSAEEVVLASTEQHKPETKV</sequence>
<name>A0A2Y9TUD8_9GAMM</name>
<evidence type="ECO:0000256" key="1">
    <source>
        <dbReference type="ARBA" id="ARBA00000798"/>
    </source>
</evidence>
<dbReference type="CDD" id="cd09104">
    <property type="entry name" value="PLDc_vPLD1_2_like_1"/>
    <property type="match status" value="1"/>
</dbReference>
<dbReference type="Gene3D" id="3.30.870.10">
    <property type="entry name" value="Endonuclease Chain A"/>
    <property type="match status" value="2"/>
</dbReference>
<feature type="domain" description="PLD phosphodiesterase" evidence="5">
    <location>
        <begin position="588"/>
        <end position="615"/>
    </location>
</feature>
<dbReference type="CDD" id="cd09141">
    <property type="entry name" value="PLDc_vPLD1_2_yPLD_like_2"/>
    <property type="match status" value="1"/>
</dbReference>
<dbReference type="Pfam" id="PF00614">
    <property type="entry name" value="PLDc"/>
    <property type="match status" value="2"/>
</dbReference>
<dbReference type="PANTHER" id="PTHR18896">
    <property type="entry name" value="PHOSPHOLIPASE D"/>
    <property type="match status" value="1"/>
</dbReference>